<evidence type="ECO:0000256" key="2">
    <source>
        <dbReference type="ARBA" id="ARBA00022722"/>
    </source>
</evidence>
<proteinExistence type="inferred from homology"/>
<dbReference type="Pfam" id="PF01850">
    <property type="entry name" value="PIN"/>
    <property type="match status" value="1"/>
</dbReference>
<evidence type="ECO:0000256" key="1">
    <source>
        <dbReference type="ARBA" id="ARBA00022649"/>
    </source>
</evidence>
<reference evidence="9 10" key="1">
    <citation type="submission" date="2019-03" db="EMBL/GenBank/DDBJ databases">
        <title>Genomic Encyclopedia of Type Strains, Phase IV (KMG-V): Genome sequencing to study the core and pangenomes of soil and plant-associated prokaryotes.</title>
        <authorList>
            <person name="Whitman W."/>
        </authorList>
    </citation>
    <scope>NUCLEOTIDE SEQUENCE [LARGE SCALE GENOMIC DNA]</scope>
    <source>
        <strain evidence="9 10">FB403</strain>
    </source>
</reference>
<keyword evidence="6" id="KW-0800">Toxin</keyword>
<dbReference type="InterPro" id="IPR022907">
    <property type="entry name" value="VapC_family"/>
</dbReference>
<feature type="binding site" evidence="6">
    <location>
        <position position="99"/>
    </location>
    <ligand>
        <name>Mg(2+)</name>
        <dbReference type="ChEBI" id="CHEBI:18420"/>
    </ligand>
</feature>
<feature type="domain" description="PIN" evidence="7">
    <location>
        <begin position="4"/>
        <end position="124"/>
    </location>
</feature>
<dbReference type="SUPFAM" id="SSF88723">
    <property type="entry name" value="PIN domain-like"/>
    <property type="match status" value="1"/>
</dbReference>
<dbReference type="EMBL" id="SMBI01000003">
    <property type="protein sequence ID" value="TCU27436.1"/>
    <property type="molecule type" value="Genomic_DNA"/>
</dbReference>
<evidence type="ECO:0000256" key="6">
    <source>
        <dbReference type="HAMAP-Rule" id="MF_00265"/>
    </source>
</evidence>
<accession>A0A1S9H4U6</accession>
<comment type="caution">
    <text evidence="9">The sequence shown here is derived from an EMBL/GenBank/DDBJ whole genome shotgun (WGS) entry which is preliminary data.</text>
</comment>
<evidence type="ECO:0000256" key="5">
    <source>
        <dbReference type="ARBA" id="ARBA00022842"/>
    </source>
</evidence>
<dbReference type="InterPro" id="IPR002716">
    <property type="entry name" value="PIN_dom"/>
</dbReference>
<evidence type="ECO:0000256" key="4">
    <source>
        <dbReference type="ARBA" id="ARBA00022801"/>
    </source>
</evidence>
<feature type="binding site" evidence="6">
    <location>
        <position position="6"/>
    </location>
    <ligand>
        <name>Mg(2+)</name>
        <dbReference type="ChEBI" id="CHEBI:18420"/>
    </ligand>
</feature>
<gene>
    <name evidence="6" type="primary">vapC</name>
    <name evidence="9" type="ORF">EV131_103468</name>
    <name evidence="8" type="ORF">FHS25_002349</name>
</gene>
<reference evidence="8 11" key="2">
    <citation type="submission" date="2020-08" db="EMBL/GenBank/DDBJ databases">
        <title>Genomic Encyclopedia of Type Strains, Phase III (KMG-III): the genomes of soil and plant-associated and newly described type strains.</title>
        <authorList>
            <person name="Whitman W."/>
        </authorList>
    </citation>
    <scope>NUCLEOTIDE SEQUENCE [LARGE SCALE GENOMIC DNA]</scope>
    <source>
        <strain evidence="8 11">CECT 8280</strain>
    </source>
</reference>
<evidence type="ECO:0000259" key="7">
    <source>
        <dbReference type="Pfam" id="PF01850"/>
    </source>
</evidence>
<protein>
    <recommendedName>
        <fullName evidence="6">Ribonuclease VapC</fullName>
        <shortName evidence="6">RNase VapC</shortName>
        <ecNumber evidence="6">3.1.-.-</ecNumber>
    </recommendedName>
    <alternativeName>
        <fullName evidence="6">Toxin VapC</fullName>
    </alternativeName>
</protein>
<comment type="cofactor">
    <cofactor evidence="6">
        <name>Mg(2+)</name>
        <dbReference type="ChEBI" id="CHEBI:18420"/>
    </cofactor>
</comment>
<keyword evidence="1 6" id="KW-1277">Toxin-antitoxin system</keyword>
<sequence length="134" mass="14803">MPFVVDASVAAAWLLTDEESRTAEEALSFLETEDALVPDLFWHEIRNILLTAERRKRISNEDVLACLMRLTSLPLRTVLSEDHLPILRLAGKYQLSAYDAAYLALAVAENVSLATLDARLERAASAESLTFGLG</sequence>
<dbReference type="InterPro" id="IPR051619">
    <property type="entry name" value="TypeII_TA_RNase_PINc/VapC"/>
</dbReference>
<dbReference type="AlphaFoldDB" id="A0A1S9H4U6"/>
<dbReference type="CDD" id="cd09873">
    <property type="entry name" value="PIN_Pae0151-like"/>
    <property type="match status" value="1"/>
</dbReference>
<dbReference type="PANTHER" id="PTHR35901:SF1">
    <property type="entry name" value="EXONUCLEASE VAPC9"/>
    <property type="match status" value="1"/>
</dbReference>
<dbReference type="HAMAP" id="MF_00265">
    <property type="entry name" value="VapC_Nob1"/>
    <property type="match status" value="1"/>
</dbReference>
<evidence type="ECO:0000313" key="10">
    <source>
        <dbReference type="Proteomes" id="UP000295021"/>
    </source>
</evidence>
<dbReference type="GO" id="GO:0004540">
    <property type="term" value="F:RNA nuclease activity"/>
    <property type="evidence" value="ECO:0007669"/>
    <property type="project" value="InterPro"/>
</dbReference>
<keyword evidence="5 6" id="KW-0460">Magnesium</keyword>
<comment type="similarity">
    <text evidence="6">Belongs to the PINc/VapC protein family.</text>
</comment>
<organism evidence="9 10">
    <name type="scientific">Rhizobium laguerreae</name>
    <dbReference type="NCBI Taxonomy" id="1076926"/>
    <lineage>
        <taxon>Bacteria</taxon>
        <taxon>Pseudomonadati</taxon>
        <taxon>Pseudomonadota</taxon>
        <taxon>Alphaproteobacteria</taxon>
        <taxon>Hyphomicrobiales</taxon>
        <taxon>Rhizobiaceae</taxon>
        <taxon>Rhizobium/Agrobacterium group</taxon>
        <taxon>Rhizobium</taxon>
    </lineage>
</organism>
<dbReference type="Proteomes" id="UP000295021">
    <property type="component" value="Unassembled WGS sequence"/>
</dbReference>
<dbReference type="GO" id="GO:0016787">
    <property type="term" value="F:hydrolase activity"/>
    <property type="evidence" value="ECO:0007669"/>
    <property type="project" value="UniProtKB-KW"/>
</dbReference>
<dbReference type="EMBL" id="JACHXX010000002">
    <property type="protein sequence ID" value="MBB3161900.1"/>
    <property type="molecule type" value="Genomic_DNA"/>
</dbReference>
<evidence type="ECO:0000313" key="8">
    <source>
        <dbReference type="EMBL" id="MBB3161900.1"/>
    </source>
</evidence>
<dbReference type="RefSeq" id="WP_025393995.1">
    <property type="nucleotide sequence ID" value="NZ_CP088090.1"/>
</dbReference>
<dbReference type="PANTHER" id="PTHR35901">
    <property type="entry name" value="RIBONUCLEASE VAPC3"/>
    <property type="match status" value="1"/>
</dbReference>
<keyword evidence="11" id="KW-1185">Reference proteome</keyword>
<dbReference type="GO" id="GO:0000287">
    <property type="term" value="F:magnesium ion binding"/>
    <property type="evidence" value="ECO:0007669"/>
    <property type="project" value="UniProtKB-UniRule"/>
</dbReference>
<comment type="function">
    <text evidence="6">Toxic component of a toxin-antitoxin (TA) system. An RNase.</text>
</comment>
<keyword evidence="4 6" id="KW-0378">Hydrolase</keyword>
<dbReference type="Proteomes" id="UP000542811">
    <property type="component" value="Unassembled WGS sequence"/>
</dbReference>
<keyword evidence="3 6" id="KW-0479">Metal-binding</keyword>
<dbReference type="GO" id="GO:0090729">
    <property type="term" value="F:toxin activity"/>
    <property type="evidence" value="ECO:0007669"/>
    <property type="project" value="UniProtKB-KW"/>
</dbReference>
<dbReference type="EC" id="3.1.-.-" evidence="6"/>
<evidence type="ECO:0000313" key="9">
    <source>
        <dbReference type="EMBL" id="TCU27436.1"/>
    </source>
</evidence>
<keyword evidence="2 6" id="KW-0540">Nuclease</keyword>
<dbReference type="Gene3D" id="3.40.50.1010">
    <property type="entry name" value="5'-nuclease"/>
    <property type="match status" value="1"/>
</dbReference>
<dbReference type="InterPro" id="IPR044153">
    <property type="entry name" value="PIN_Pae0151-like"/>
</dbReference>
<name>A0A1S9H4U6_9HYPH</name>
<dbReference type="InterPro" id="IPR029060">
    <property type="entry name" value="PIN-like_dom_sf"/>
</dbReference>
<evidence type="ECO:0000313" key="11">
    <source>
        <dbReference type="Proteomes" id="UP000542811"/>
    </source>
</evidence>
<evidence type="ECO:0000256" key="3">
    <source>
        <dbReference type="ARBA" id="ARBA00022723"/>
    </source>
</evidence>